<dbReference type="InterPro" id="IPR000801">
    <property type="entry name" value="Esterase-like"/>
</dbReference>
<dbReference type="Proteomes" id="UP000199417">
    <property type="component" value="Unassembled WGS sequence"/>
</dbReference>
<accession>A0A1G6UN94</accession>
<name>A0A1G6UN94_9NOCA</name>
<proteinExistence type="predicted"/>
<protein>
    <submittedName>
        <fullName evidence="2">Putative esterase</fullName>
    </submittedName>
</protein>
<sequence>MLGNNKWTTFLTQELPPVIDAGLKTNGVNSLAGISMAGTSVLNLAVAAPDLYKSVGAYSGCAETSTPAGRAYMDMVVDSRGGGDVTNMWGARTIRRGSRTPLWPRPRSCAARTCTSPPETACPARTTRSKSPAAAQRLSPSE</sequence>
<reference evidence="2 3" key="1">
    <citation type="submission" date="2016-10" db="EMBL/GenBank/DDBJ databases">
        <authorList>
            <person name="de Groot N.N."/>
        </authorList>
    </citation>
    <scope>NUCLEOTIDE SEQUENCE [LARGE SCALE GENOMIC DNA]</scope>
    <source>
        <strain evidence="2 3">JCM 11308</strain>
    </source>
</reference>
<gene>
    <name evidence="2" type="ORF">SAMN05444580_104245</name>
</gene>
<evidence type="ECO:0000313" key="2">
    <source>
        <dbReference type="EMBL" id="SDD42751.1"/>
    </source>
</evidence>
<keyword evidence="3" id="KW-1185">Reference proteome</keyword>
<organism evidence="2 3">
    <name type="scientific">Rhodococcus tukisamuensis</name>
    <dbReference type="NCBI Taxonomy" id="168276"/>
    <lineage>
        <taxon>Bacteria</taxon>
        <taxon>Bacillati</taxon>
        <taxon>Actinomycetota</taxon>
        <taxon>Actinomycetes</taxon>
        <taxon>Mycobacteriales</taxon>
        <taxon>Nocardiaceae</taxon>
        <taxon>Rhodococcus</taxon>
    </lineage>
</organism>
<dbReference type="Gene3D" id="3.40.50.1820">
    <property type="entry name" value="alpha/beta hydrolase"/>
    <property type="match status" value="1"/>
</dbReference>
<dbReference type="STRING" id="168276.SAMN05444580_104245"/>
<dbReference type="AlphaFoldDB" id="A0A1G6UN94"/>
<dbReference type="EMBL" id="FNAB01000004">
    <property type="protein sequence ID" value="SDD42751.1"/>
    <property type="molecule type" value="Genomic_DNA"/>
</dbReference>
<feature type="region of interest" description="Disordered" evidence="1">
    <location>
        <begin position="96"/>
        <end position="142"/>
    </location>
</feature>
<evidence type="ECO:0000313" key="3">
    <source>
        <dbReference type="Proteomes" id="UP000199417"/>
    </source>
</evidence>
<evidence type="ECO:0000256" key="1">
    <source>
        <dbReference type="SAM" id="MobiDB-lite"/>
    </source>
</evidence>
<dbReference type="Pfam" id="PF00756">
    <property type="entry name" value="Esterase"/>
    <property type="match status" value="1"/>
</dbReference>
<dbReference type="SUPFAM" id="SSF53474">
    <property type="entry name" value="alpha/beta-Hydrolases"/>
    <property type="match status" value="1"/>
</dbReference>
<dbReference type="InterPro" id="IPR029058">
    <property type="entry name" value="AB_hydrolase_fold"/>
</dbReference>